<dbReference type="GO" id="GO:0031419">
    <property type="term" value="F:cobalamin binding"/>
    <property type="evidence" value="ECO:0007669"/>
    <property type="project" value="UniProtKB-KW"/>
</dbReference>
<dbReference type="KEGG" id="dgi:Desgi_1140"/>
<dbReference type="InterPro" id="IPR036724">
    <property type="entry name" value="Cobalamin-bd_sf"/>
</dbReference>
<dbReference type="EMBL" id="CP003273">
    <property type="protein sequence ID" value="AGL00664.1"/>
    <property type="molecule type" value="Genomic_DNA"/>
</dbReference>
<keyword evidence="5" id="KW-0170">Cobalt</keyword>
<feature type="domain" description="B12-binding" evidence="6">
    <location>
        <begin position="4"/>
        <end position="128"/>
    </location>
</feature>
<evidence type="ECO:0000256" key="2">
    <source>
        <dbReference type="ARBA" id="ARBA00022628"/>
    </source>
</evidence>
<organism evidence="7 8">
    <name type="scientific">Desulfoscipio gibsoniae DSM 7213</name>
    <dbReference type="NCBI Taxonomy" id="767817"/>
    <lineage>
        <taxon>Bacteria</taxon>
        <taxon>Bacillati</taxon>
        <taxon>Bacillota</taxon>
        <taxon>Clostridia</taxon>
        <taxon>Eubacteriales</taxon>
        <taxon>Desulfallaceae</taxon>
        <taxon>Desulfoscipio</taxon>
    </lineage>
</organism>
<dbReference type="HOGENOM" id="CLU_128233_0_0_9"/>
<dbReference type="GO" id="GO:0016853">
    <property type="term" value="F:isomerase activity"/>
    <property type="evidence" value="ECO:0007669"/>
    <property type="project" value="UniProtKB-KW"/>
</dbReference>
<evidence type="ECO:0000256" key="4">
    <source>
        <dbReference type="ARBA" id="ARBA00023235"/>
    </source>
</evidence>
<dbReference type="Proteomes" id="UP000013520">
    <property type="component" value="Chromosome"/>
</dbReference>
<keyword evidence="2" id="KW-0846">Cobalamin</keyword>
<dbReference type="PROSITE" id="PS51332">
    <property type="entry name" value="B12_BINDING"/>
    <property type="match status" value="1"/>
</dbReference>
<evidence type="ECO:0000256" key="3">
    <source>
        <dbReference type="ARBA" id="ARBA00022723"/>
    </source>
</evidence>
<dbReference type="STRING" id="767817.Desgi_1140"/>
<dbReference type="AlphaFoldDB" id="R4KDK5"/>
<dbReference type="Gene3D" id="3.40.50.280">
    <property type="entry name" value="Cobalamin-binding domain"/>
    <property type="match status" value="1"/>
</dbReference>
<dbReference type="NCBIfam" id="TIGR00640">
    <property type="entry name" value="acid_CoA_mut_C"/>
    <property type="match status" value="1"/>
</dbReference>
<dbReference type="GO" id="GO:0046872">
    <property type="term" value="F:metal ion binding"/>
    <property type="evidence" value="ECO:0007669"/>
    <property type="project" value="UniProtKB-KW"/>
</dbReference>
<dbReference type="SUPFAM" id="SSF52242">
    <property type="entry name" value="Cobalamin (vitamin B12)-binding domain"/>
    <property type="match status" value="1"/>
</dbReference>
<keyword evidence="8" id="KW-1185">Reference proteome</keyword>
<evidence type="ECO:0000259" key="6">
    <source>
        <dbReference type="PROSITE" id="PS51332"/>
    </source>
</evidence>
<keyword evidence="4" id="KW-0413">Isomerase</keyword>
<dbReference type="PANTHER" id="PTHR48101:SF1">
    <property type="entry name" value="METHYLMALONYL-COA MUTASE, LARGE SUBUNIT"/>
    <property type="match status" value="1"/>
</dbReference>
<accession>R4KDK5</accession>
<dbReference type="RefSeq" id="WP_006523679.1">
    <property type="nucleotide sequence ID" value="NC_021184.1"/>
</dbReference>
<dbReference type="OrthoDB" id="9788468at2"/>
<dbReference type="InterPro" id="IPR006158">
    <property type="entry name" value="Cobalamin-bd"/>
</dbReference>
<name>R4KDK5_9FIRM</name>
<dbReference type="InterPro" id="IPR006159">
    <property type="entry name" value="Acid_CoA_mut_C"/>
</dbReference>
<gene>
    <name evidence="7" type="ORF">Desgi_1140</name>
</gene>
<evidence type="ECO:0000313" key="7">
    <source>
        <dbReference type="EMBL" id="AGL00664.1"/>
    </source>
</evidence>
<proteinExistence type="predicted"/>
<evidence type="ECO:0000313" key="8">
    <source>
        <dbReference type="Proteomes" id="UP000013520"/>
    </source>
</evidence>
<sequence length="128" mass="13995">MKKYKKILLAKMGLDCHDTGIVTMAQLLRDAGFEVIYLGLHNTPEKVLRIAQDEDVSVIGISFLSGQHLVQMKKLMDLINQSQDKFIVLAGGVIPKEDIPKLLNLGVARVFGPGTMSSEIAGFIQGTL</sequence>
<keyword evidence="3" id="KW-0479">Metal-binding</keyword>
<dbReference type="Pfam" id="PF02310">
    <property type="entry name" value="B12-binding"/>
    <property type="match status" value="1"/>
</dbReference>
<protein>
    <submittedName>
        <fullName evidence="7">Methylmalonyl-CoA mutase family protein</fullName>
    </submittedName>
</protein>
<evidence type="ECO:0000256" key="1">
    <source>
        <dbReference type="ARBA" id="ARBA00001922"/>
    </source>
</evidence>
<dbReference type="PANTHER" id="PTHR48101">
    <property type="entry name" value="METHYLMALONYL-COA MUTASE, MITOCHONDRIAL-RELATED"/>
    <property type="match status" value="1"/>
</dbReference>
<dbReference type="eggNOG" id="COG2185">
    <property type="taxonomic scope" value="Bacteria"/>
</dbReference>
<evidence type="ECO:0000256" key="5">
    <source>
        <dbReference type="ARBA" id="ARBA00023285"/>
    </source>
</evidence>
<comment type="cofactor">
    <cofactor evidence="1">
        <name>adenosylcob(III)alamin</name>
        <dbReference type="ChEBI" id="CHEBI:18408"/>
    </cofactor>
</comment>
<reference evidence="7 8" key="1">
    <citation type="submission" date="2012-01" db="EMBL/GenBank/DDBJ databases">
        <title>Complete sequence of Desulfotomaculum gibsoniae DSM 7213.</title>
        <authorList>
            <consortium name="US DOE Joint Genome Institute"/>
            <person name="Lucas S."/>
            <person name="Han J."/>
            <person name="Lapidus A."/>
            <person name="Cheng J.-F."/>
            <person name="Goodwin L."/>
            <person name="Pitluck S."/>
            <person name="Peters L."/>
            <person name="Ovchinnikova G."/>
            <person name="Teshima H."/>
            <person name="Detter J.C."/>
            <person name="Han C."/>
            <person name="Tapia R."/>
            <person name="Land M."/>
            <person name="Hauser L."/>
            <person name="Kyrpides N."/>
            <person name="Ivanova N."/>
            <person name="Pagani I."/>
            <person name="Parshina S."/>
            <person name="Plugge C."/>
            <person name="Muyzer G."/>
            <person name="Kuever J."/>
            <person name="Ivanova A."/>
            <person name="Nazina T."/>
            <person name="Klenk H.-P."/>
            <person name="Brambilla E."/>
            <person name="Spring S."/>
            <person name="Stams A.F."/>
            <person name="Woyke T."/>
        </authorList>
    </citation>
    <scope>NUCLEOTIDE SEQUENCE [LARGE SCALE GENOMIC DNA]</scope>
    <source>
        <strain evidence="7 8">DSM 7213</strain>
    </source>
</reference>